<organism evidence="6 7">
    <name type="scientific">Aspergillus pseudodeflectus</name>
    <dbReference type="NCBI Taxonomy" id="176178"/>
    <lineage>
        <taxon>Eukaryota</taxon>
        <taxon>Fungi</taxon>
        <taxon>Dikarya</taxon>
        <taxon>Ascomycota</taxon>
        <taxon>Pezizomycotina</taxon>
        <taxon>Eurotiomycetes</taxon>
        <taxon>Eurotiomycetidae</taxon>
        <taxon>Eurotiales</taxon>
        <taxon>Aspergillaceae</taxon>
        <taxon>Aspergillus</taxon>
        <taxon>Aspergillus subgen. Nidulantes</taxon>
    </lineage>
</organism>
<feature type="transmembrane region" description="Helical" evidence="5">
    <location>
        <begin position="194"/>
        <end position="214"/>
    </location>
</feature>
<feature type="transmembrane region" description="Helical" evidence="5">
    <location>
        <begin position="44"/>
        <end position="62"/>
    </location>
</feature>
<keyword evidence="4 5" id="KW-0472">Membrane</keyword>
<feature type="transmembrane region" description="Helical" evidence="5">
    <location>
        <begin position="229"/>
        <end position="246"/>
    </location>
</feature>
<evidence type="ECO:0000256" key="1">
    <source>
        <dbReference type="ARBA" id="ARBA00004141"/>
    </source>
</evidence>
<dbReference type="InterPro" id="IPR007568">
    <property type="entry name" value="RTA1"/>
</dbReference>
<feature type="transmembrane region" description="Helical" evidence="5">
    <location>
        <begin position="153"/>
        <end position="173"/>
    </location>
</feature>
<evidence type="ECO:0000256" key="2">
    <source>
        <dbReference type="ARBA" id="ARBA00022692"/>
    </source>
</evidence>
<dbReference type="GeneID" id="98161993"/>
<feature type="transmembrane region" description="Helical" evidence="5">
    <location>
        <begin position="82"/>
        <end position="102"/>
    </location>
</feature>
<evidence type="ECO:0000256" key="4">
    <source>
        <dbReference type="ARBA" id="ARBA00023136"/>
    </source>
</evidence>
<evidence type="ECO:0000313" key="7">
    <source>
        <dbReference type="Proteomes" id="UP001610444"/>
    </source>
</evidence>
<sequence>MADGGDEASLYNYKPNVAACVIFALAFGTSAGLYVWQAFARAKAWFFTAFIVGSFMMTFGYIARGVSAKAPSSLGPYIAQSLLILLPPSLYAATIYMCYGRVVRCTQRPELSIISPEKVTKIFVIGDVIAFLLQCSGGGMMAISGMGSIGEKILVFGLVVQLLFFGFFLYVSVKFTLRVRSNPAKVPGGPWKTLMGVLFGMAALIIFRCVYRIVEFVQGHDGYLVSHEAYMYLFDTLPMLLVQLLFHKWRPYDMLYTNGSALGSTESYVNLQELR</sequence>
<name>A0ABR4JPN4_9EURO</name>
<evidence type="ECO:0000256" key="3">
    <source>
        <dbReference type="ARBA" id="ARBA00022989"/>
    </source>
</evidence>
<evidence type="ECO:0000256" key="5">
    <source>
        <dbReference type="SAM" id="Phobius"/>
    </source>
</evidence>
<reference evidence="6 7" key="1">
    <citation type="submission" date="2024-07" db="EMBL/GenBank/DDBJ databases">
        <title>Section-level genome sequencing and comparative genomics of Aspergillus sections Usti and Cavernicolus.</title>
        <authorList>
            <consortium name="Lawrence Berkeley National Laboratory"/>
            <person name="Nybo J.L."/>
            <person name="Vesth T.C."/>
            <person name="Theobald S."/>
            <person name="Frisvad J.C."/>
            <person name="Larsen T.O."/>
            <person name="Kjaerboelling I."/>
            <person name="Rothschild-Mancinelli K."/>
            <person name="Lyhne E.K."/>
            <person name="Kogle M.E."/>
            <person name="Barry K."/>
            <person name="Clum A."/>
            <person name="Na H."/>
            <person name="Ledsgaard L."/>
            <person name="Lin J."/>
            <person name="Lipzen A."/>
            <person name="Kuo A."/>
            <person name="Riley R."/>
            <person name="Mondo S."/>
            <person name="LaButti K."/>
            <person name="Haridas S."/>
            <person name="Pangalinan J."/>
            <person name="Salamov A.A."/>
            <person name="Simmons B.A."/>
            <person name="Magnuson J.K."/>
            <person name="Chen J."/>
            <person name="Drula E."/>
            <person name="Henrissat B."/>
            <person name="Wiebenga A."/>
            <person name="Lubbers R.J."/>
            <person name="Gomes A.C."/>
            <person name="Macurrencykelacurrency M.R."/>
            <person name="Stajich J."/>
            <person name="Grigoriev I.V."/>
            <person name="Mortensen U.H."/>
            <person name="De vries R.P."/>
            <person name="Baker S.E."/>
            <person name="Andersen M.R."/>
        </authorList>
    </citation>
    <scope>NUCLEOTIDE SEQUENCE [LARGE SCALE GENOMIC DNA]</scope>
    <source>
        <strain evidence="6 7">CBS 756.74</strain>
    </source>
</reference>
<keyword evidence="3 5" id="KW-1133">Transmembrane helix</keyword>
<dbReference type="Pfam" id="PF04479">
    <property type="entry name" value="RTA1"/>
    <property type="match status" value="1"/>
</dbReference>
<dbReference type="Proteomes" id="UP001610444">
    <property type="component" value="Unassembled WGS sequence"/>
</dbReference>
<dbReference type="PANTHER" id="PTHR31465:SF33">
    <property type="entry name" value="DOMAIN PROTEIN, PUTATIVE (AFU_ORTHOLOGUE AFUA_5G01310)-RELATED"/>
    <property type="match status" value="1"/>
</dbReference>
<feature type="transmembrane region" description="Helical" evidence="5">
    <location>
        <begin position="16"/>
        <end position="37"/>
    </location>
</feature>
<evidence type="ECO:0000313" key="6">
    <source>
        <dbReference type="EMBL" id="KAL2841996.1"/>
    </source>
</evidence>
<keyword evidence="7" id="KW-1185">Reference proteome</keyword>
<proteinExistence type="predicted"/>
<protein>
    <submittedName>
        <fullName evidence="6">RTA1 like protein-domain-containing protein</fullName>
    </submittedName>
</protein>
<comment type="caution">
    <text evidence="6">The sequence shown here is derived from an EMBL/GenBank/DDBJ whole genome shotgun (WGS) entry which is preliminary data.</text>
</comment>
<dbReference type="RefSeq" id="XP_070894864.1">
    <property type="nucleotide sequence ID" value="XM_071046829.1"/>
</dbReference>
<dbReference type="PANTHER" id="PTHR31465">
    <property type="entry name" value="PROTEIN RTA1-RELATED"/>
    <property type="match status" value="1"/>
</dbReference>
<accession>A0ABR4JPN4</accession>
<keyword evidence="2 5" id="KW-0812">Transmembrane</keyword>
<feature type="transmembrane region" description="Helical" evidence="5">
    <location>
        <begin position="122"/>
        <end position="147"/>
    </location>
</feature>
<gene>
    <name evidence="6" type="ORF">BJX68DRAFT_270936</name>
</gene>
<dbReference type="EMBL" id="JBFXLR010000054">
    <property type="protein sequence ID" value="KAL2841996.1"/>
    <property type="molecule type" value="Genomic_DNA"/>
</dbReference>
<comment type="subcellular location">
    <subcellularLocation>
        <location evidence="1">Membrane</location>
        <topology evidence="1">Multi-pass membrane protein</topology>
    </subcellularLocation>
</comment>